<evidence type="ECO:0000313" key="2">
    <source>
        <dbReference type="Proteomes" id="UP000515156"/>
    </source>
</evidence>
<dbReference type="AlphaFoldDB" id="A0A6P7ZA83"/>
<dbReference type="GeneID" id="115478849"/>
<dbReference type="PANTHER" id="PTHR22692:SF24">
    <property type="entry name" value="MYOSIN VIIB"/>
    <property type="match status" value="1"/>
</dbReference>
<dbReference type="Gene3D" id="2.30.29.30">
    <property type="entry name" value="Pleckstrin-homology domain (PH domain)/Phosphotyrosine-binding domain (PTB)"/>
    <property type="match status" value="1"/>
</dbReference>
<dbReference type="InterPro" id="IPR051567">
    <property type="entry name" value="Unconventional_Myosin_ATPase"/>
</dbReference>
<feature type="domain" description="Myosin VII FERM" evidence="1">
    <location>
        <begin position="16"/>
        <end position="69"/>
    </location>
</feature>
<dbReference type="KEGG" id="muo:115478849"/>
<name>A0A6P7ZA83_9AMPH</name>
<gene>
    <name evidence="3" type="primary">LOC115478849</name>
</gene>
<dbReference type="InterPro" id="IPR041793">
    <property type="entry name" value="MyoVII_FERM_C1"/>
</dbReference>
<evidence type="ECO:0000313" key="3">
    <source>
        <dbReference type="RefSeq" id="XP_030072340.1"/>
    </source>
</evidence>
<protein>
    <submittedName>
        <fullName evidence="3">Unconventional myosin-VIIb-like</fullName>
    </submittedName>
</protein>
<organism evidence="2 3">
    <name type="scientific">Microcaecilia unicolor</name>
    <dbReference type="NCBI Taxonomy" id="1415580"/>
    <lineage>
        <taxon>Eukaryota</taxon>
        <taxon>Metazoa</taxon>
        <taxon>Chordata</taxon>
        <taxon>Craniata</taxon>
        <taxon>Vertebrata</taxon>
        <taxon>Euteleostomi</taxon>
        <taxon>Amphibia</taxon>
        <taxon>Gymnophiona</taxon>
        <taxon>Siphonopidae</taxon>
        <taxon>Microcaecilia</taxon>
    </lineage>
</organism>
<reference evidence="3" key="1">
    <citation type="submission" date="2025-08" db="UniProtKB">
        <authorList>
            <consortium name="RefSeq"/>
        </authorList>
    </citation>
    <scope>IDENTIFICATION</scope>
</reference>
<dbReference type="InterPro" id="IPR011993">
    <property type="entry name" value="PH-like_dom_sf"/>
</dbReference>
<dbReference type="RefSeq" id="XP_030072340.1">
    <property type="nucleotide sequence ID" value="XM_030216480.1"/>
</dbReference>
<dbReference type="PANTHER" id="PTHR22692">
    <property type="entry name" value="MYOSIN VII, XV"/>
    <property type="match status" value="1"/>
</dbReference>
<dbReference type="OrthoDB" id="6108017at2759"/>
<dbReference type="InParanoid" id="A0A6P7ZA83"/>
<sequence>MEQVVDYAQLKWPVLFSRYFEVSKFSGPTLPKNQFIMAINSKEISFLDKSEKKFLDLSFPEIIGIHTSRISLLP</sequence>
<proteinExistence type="predicted"/>
<accession>A0A6P7ZA83</accession>
<evidence type="ECO:0000259" key="1">
    <source>
        <dbReference type="Pfam" id="PF21998"/>
    </source>
</evidence>
<dbReference type="Proteomes" id="UP000515156">
    <property type="component" value="Chromosome 10"/>
</dbReference>
<keyword evidence="2" id="KW-1185">Reference proteome</keyword>
<dbReference type="Pfam" id="PF21998">
    <property type="entry name" value="FERM_C1_MyoVII"/>
    <property type="match status" value="1"/>
</dbReference>